<protein>
    <submittedName>
        <fullName evidence="1">Uncharacterized protein</fullName>
    </submittedName>
</protein>
<proteinExistence type="predicted"/>
<dbReference type="RefSeq" id="WP_262494185.1">
    <property type="nucleotide sequence ID" value="NZ_FMVF01000037.1"/>
</dbReference>
<sequence length="44" mass="5001">MTKKRTPNRRFIDIAEISVSWTFVFHEESSILAENTQSALSATS</sequence>
<dbReference type="EMBL" id="FMVF01000037">
    <property type="protein sequence ID" value="SCY99717.1"/>
    <property type="molecule type" value="Genomic_DNA"/>
</dbReference>
<organism evidence="1 2">
    <name type="scientific">Flavobacterium caeni</name>
    <dbReference type="NCBI Taxonomy" id="490189"/>
    <lineage>
        <taxon>Bacteria</taxon>
        <taxon>Pseudomonadati</taxon>
        <taxon>Bacteroidota</taxon>
        <taxon>Flavobacteriia</taxon>
        <taxon>Flavobacteriales</taxon>
        <taxon>Flavobacteriaceae</taxon>
        <taxon>Flavobacterium</taxon>
    </lineage>
</organism>
<evidence type="ECO:0000313" key="1">
    <source>
        <dbReference type="EMBL" id="SCY99717.1"/>
    </source>
</evidence>
<gene>
    <name evidence="1" type="ORF">SAMN02927903_03296</name>
</gene>
<evidence type="ECO:0000313" key="2">
    <source>
        <dbReference type="Proteomes" id="UP000199354"/>
    </source>
</evidence>
<reference evidence="1 2" key="1">
    <citation type="submission" date="2016-10" db="EMBL/GenBank/DDBJ databases">
        <authorList>
            <person name="de Groot N.N."/>
        </authorList>
    </citation>
    <scope>NUCLEOTIDE SEQUENCE [LARGE SCALE GENOMIC DNA]</scope>
    <source>
        <strain evidence="1 2">CGMCC 1.7031</strain>
    </source>
</reference>
<name>A0A1G5KGM3_9FLAO</name>
<accession>A0A1G5KGM3</accession>
<dbReference type="AlphaFoldDB" id="A0A1G5KGM3"/>
<keyword evidence="2" id="KW-1185">Reference proteome</keyword>
<dbReference type="Proteomes" id="UP000199354">
    <property type="component" value="Unassembled WGS sequence"/>
</dbReference>